<comment type="caution">
    <text evidence="2">The sequence shown here is derived from an EMBL/GenBank/DDBJ whole genome shotgun (WGS) entry which is preliminary data.</text>
</comment>
<accession>A0A811PBV5</accession>
<feature type="compositionally biased region" description="Basic and acidic residues" evidence="1">
    <location>
        <begin position="38"/>
        <end position="64"/>
    </location>
</feature>
<gene>
    <name evidence="2" type="ORF">NCGR_LOCUS24312</name>
</gene>
<reference evidence="2" key="1">
    <citation type="submission" date="2020-10" db="EMBL/GenBank/DDBJ databases">
        <authorList>
            <person name="Han B."/>
            <person name="Lu T."/>
            <person name="Zhao Q."/>
            <person name="Huang X."/>
            <person name="Zhao Y."/>
        </authorList>
    </citation>
    <scope>NUCLEOTIDE SEQUENCE</scope>
</reference>
<feature type="region of interest" description="Disordered" evidence="1">
    <location>
        <begin position="102"/>
        <end position="135"/>
    </location>
</feature>
<dbReference type="AlphaFoldDB" id="A0A811PBV5"/>
<protein>
    <submittedName>
        <fullName evidence="2">Uncharacterized protein</fullName>
    </submittedName>
</protein>
<organism evidence="2 3">
    <name type="scientific">Miscanthus lutarioriparius</name>
    <dbReference type="NCBI Taxonomy" id="422564"/>
    <lineage>
        <taxon>Eukaryota</taxon>
        <taxon>Viridiplantae</taxon>
        <taxon>Streptophyta</taxon>
        <taxon>Embryophyta</taxon>
        <taxon>Tracheophyta</taxon>
        <taxon>Spermatophyta</taxon>
        <taxon>Magnoliopsida</taxon>
        <taxon>Liliopsida</taxon>
        <taxon>Poales</taxon>
        <taxon>Poaceae</taxon>
        <taxon>PACMAD clade</taxon>
        <taxon>Panicoideae</taxon>
        <taxon>Andropogonodae</taxon>
        <taxon>Andropogoneae</taxon>
        <taxon>Saccharinae</taxon>
        <taxon>Miscanthus</taxon>
    </lineage>
</organism>
<keyword evidence="3" id="KW-1185">Reference proteome</keyword>
<evidence type="ECO:0000256" key="1">
    <source>
        <dbReference type="SAM" id="MobiDB-lite"/>
    </source>
</evidence>
<dbReference type="Proteomes" id="UP000604825">
    <property type="component" value="Unassembled WGS sequence"/>
</dbReference>
<feature type="region of interest" description="Disordered" evidence="1">
    <location>
        <begin position="1"/>
        <end position="70"/>
    </location>
</feature>
<name>A0A811PBV5_9POAL</name>
<sequence length="135" mass="13990">MPAQKRPLPSPTPDDSAWAPRVAVRHTAASGDGGRGGTSHEMDGEASARQESPPHRHRGPRDGGEMNAAAPRRLCLSAHTSSSMPWVVDVPERFRLCLGGFADPDDKEVGGCGGGDGTDTNGESSLSPSAGSMDE</sequence>
<dbReference type="EMBL" id="CAJGYO010000006">
    <property type="protein sequence ID" value="CAD6236411.1"/>
    <property type="molecule type" value="Genomic_DNA"/>
</dbReference>
<evidence type="ECO:0000313" key="2">
    <source>
        <dbReference type="EMBL" id="CAD6236411.1"/>
    </source>
</evidence>
<proteinExistence type="predicted"/>
<feature type="compositionally biased region" description="Polar residues" evidence="1">
    <location>
        <begin position="123"/>
        <end position="135"/>
    </location>
</feature>
<evidence type="ECO:0000313" key="3">
    <source>
        <dbReference type="Proteomes" id="UP000604825"/>
    </source>
</evidence>